<keyword evidence="1" id="KW-0472">Membrane</keyword>
<keyword evidence="1" id="KW-1133">Transmembrane helix</keyword>
<evidence type="ECO:0000256" key="1">
    <source>
        <dbReference type="SAM" id="Phobius"/>
    </source>
</evidence>
<keyword evidence="1" id="KW-0812">Transmembrane</keyword>
<evidence type="ECO:0000313" key="2">
    <source>
        <dbReference type="EMBL" id="KKN27786.1"/>
    </source>
</evidence>
<proteinExistence type="predicted"/>
<name>A0A0F9RS47_9ZZZZ</name>
<comment type="caution">
    <text evidence="2">The sequence shown here is derived from an EMBL/GenBank/DDBJ whole genome shotgun (WGS) entry which is preliminary data.</text>
</comment>
<sequence length="93" mass="11069">MRRKIKATILLIIGFYSSIVNTTIILIIPFHYPMIPGPPEIIDPGTYWRVWWSIQGWQYFLSIALGLFLIIIGYRYLVIKEQHQMQMKLYKLP</sequence>
<gene>
    <name evidence="2" type="ORF">LCGC14_0860900</name>
</gene>
<feature type="transmembrane region" description="Helical" evidence="1">
    <location>
        <begin position="57"/>
        <end position="78"/>
    </location>
</feature>
<dbReference type="EMBL" id="LAZR01002613">
    <property type="protein sequence ID" value="KKN27786.1"/>
    <property type="molecule type" value="Genomic_DNA"/>
</dbReference>
<reference evidence="2" key="1">
    <citation type="journal article" date="2015" name="Nature">
        <title>Complex archaea that bridge the gap between prokaryotes and eukaryotes.</title>
        <authorList>
            <person name="Spang A."/>
            <person name="Saw J.H."/>
            <person name="Jorgensen S.L."/>
            <person name="Zaremba-Niedzwiedzka K."/>
            <person name="Martijn J."/>
            <person name="Lind A.E."/>
            <person name="van Eijk R."/>
            <person name="Schleper C."/>
            <person name="Guy L."/>
            <person name="Ettema T.J."/>
        </authorList>
    </citation>
    <scope>NUCLEOTIDE SEQUENCE</scope>
</reference>
<feature type="transmembrane region" description="Helical" evidence="1">
    <location>
        <begin position="7"/>
        <end position="30"/>
    </location>
</feature>
<organism evidence="2">
    <name type="scientific">marine sediment metagenome</name>
    <dbReference type="NCBI Taxonomy" id="412755"/>
    <lineage>
        <taxon>unclassified sequences</taxon>
        <taxon>metagenomes</taxon>
        <taxon>ecological metagenomes</taxon>
    </lineage>
</organism>
<dbReference type="AlphaFoldDB" id="A0A0F9RS47"/>
<protein>
    <submittedName>
        <fullName evidence="2">Uncharacterized protein</fullName>
    </submittedName>
</protein>
<accession>A0A0F9RS47</accession>